<dbReference type="AlphaFoldDB" id="A0A1P8Q4J9"/>
<dbReference type="Gene3D" id="2.60.40.10">
    <property type="entry name" value="Immunoglobulins"/>
    <property type="match status" value="1"/>
</dbReference>
<keyword evidence="5" id="KW-1185">Reference proteome</keyword>
<dbReference type="InterPro" id="IPR045857">
    <property type="entry name" value="O16G_dom_2"/>
</dbReference>
<dbReference type="PANTHER" id="PTHR10357">
    <property type="entry name" value="ALPHA-AMYLASE FAMILY MEMBER"/>
    <property type="match status" value="1"/>
</dbReference>
<gene>
    <name evidence="4" type="ORF">BTM29_09415</name>
</gene>
<dbReference type="Gene3D" id="3.20.20.80">
    <property type="entry name" value="Glycosidases"/>
    <property type="match status" value="1"/>
</dbReference>
<dbReference type="Proteomes" id="UP000187499">
    <property type="component" value="Chromosome"/>
</dbReference>
<dbReference type="SMART" id="SM00642">
    <property type="entry name" value="Aamy"/>
    <property type="match status" value="1"/>
</dbReference>
<evidence type="ECO:0000256" key="2">
    <source>
        <dbReference type="ARBA" id="ARBA00023295"/>
    </source>
</evidence>
<dbReference type="GO" id="GO:0004553">
    <property type="term" value="F:hydrolase activity, hydrolyzing O-glycosyl compounds"/>
    <property type="evidence" value="ECO:0007669"/>
    <property type="project" value="InterPro"/>
</dbReference>
<evidence type="ECO:0000259" key="3">
    <source>
        <dbReference type="SMART" id="SM00642"/>
    </source>
</evidence>
<dbReference type="PANTHER" id="PTHR10357:SF210">
    <property type="entry name" value="MALTODEXTRIN GLUCOSIDASE"/>
    <property type="match status" value="1"/>
</dbReference>
<keyword evidence="2 4" id="KW-0326">Glycosidase</keyword>
<evidence type="ECO:0000313" key="4">
    <source>
        <dbReference type="EMBL" id="APX72753.1"/>
    </source>
</evidence>
<dbReference type="RefSeq" id="WP_076616608.1">
    <property type="nucleotide sequence ID" value="NZ_CP019323.1"/>
</dbReference>
<feature type="domain" description="Glycosyl hydrolase family 13 catalytic" evidence="3">
    <location>
        <begin position="142"/>
        <end position="508"/>
    </location>
</feature>
<dbReference type="InterPro" id="IPR004185">
    <property type="entry name" value="Glyco_hydro_13_lg-like_dom"/>
</dbReference>
<sequence length="586" mass="68391">MNTAAIYHRPDSEYAFLYKKDLMHLRIRTARGDATLVNILHGDTYSMDKEKWNEKPVPMKLTLSTNLFDYWEFETKEPFNRMSYAFQVIGRDGTEILYGDQGAFPYNDESVHKGNNYFRMPYFHEADRFKAPDWVKKTVWYQVFPERFSNGDKSNDPENTLPWGSKAPDRQDFFGGDLQGIMDHLDHLVDMGINGIYFCPIFKAYSNHKYDTIDYLEIDPSFGDKKLFKKLVNECHKRGIKVMLDAVFNHMGDNSPQWQDVVKNGEKSKYADWFHINKFPVSYEEGNDFEDAHDITYDVFATTPHMPKINTANPDAKKYLLDVAKYWIEEFDIDAWRLDVANEIDHEFWKDFRRVCDSTKKDFYILGEVWHSSQSWLNGDEFSAVMNYAYTDLIKDFFIKKEMAIPKVVSEINNQLMLYRKQTNQIQFNVLDSHDTARLLTVANNDKDLEKQVLGFTYLQPGVPCVYYGDEYGMTGGDDPDCRKCMVWDQKDQDHKMYDFFKDLISFRKNNHQVMSEGSMDWNVSQTDKGILELTRNLDGKTITGIFNTGEKAQVVLVDGELLLSNLAENFGDNFTLQPKGFVILK</sequence>
<dbReference type="KEGG" id="lalw:BTM29_09415"/>
<dbReference type="Gene3D" id="3.90.400.10">
    <property type="entry name" value="Oligo-1,6-glucosidase, Domain 2"/>
    <property type="match status" value="1"/>
</dbReference>
<dbReference type="OrthoDB" id="9805159at2"/>
<organism evidence="4 5">
    <name type="scientific">Companilactobacillus allii</name>
    <dbReference type="NCBI Taxonomy" id="1847728"/>
    <lineage>
        <taxon>Bacteria</taxon>
        <taxon>Bacillati</taxon>
        <taxon>Bacillota</taxon>
        <taxon>Bacilli</taxon>
        <taxon>Lactobacillales</taxon>
        <taxon>Lactobacillaceae</taxon>
        <taxon>Companilactobacillus</taxon>
    </lineage>
</organism>
<evidence type="ECO:0000313" key="5">
    <source>
        <dbReference type="Proteomes" id="UP000187499"/>
    </source>
</evidence>
<name>A0A1P8Q4J9_9LACO</name>
<evidence type="ECO:0000256" key="1">
    <source>
        <dbReference type="ARBA" id="ARBA00022801"/>
    </source>
</evidence>
<dbReference type="CDD" id="cd11338">
    <property type="entry name" value="AmyAc_CMD"/>
    <property type="match status" value="1"/>
</dbReference>
<dbReference type="EMBL" id="CP019323">
    <property type="protein sequence ID" value="APX72753.1"/>
    <property type="molecule type" value="Genomic_DNA"/>
</dbReference>
<dbReference type="STRING" id="1847728.BTM29_09415"/>
<dbReference type="SUPFAM" id="SSF51445">
    <property type="entry name" value="(Trans)glycosidases"/>
    <property type="match status" value="1"/>
</dbReference>
<dbReference type="Pfam" id="PF02903">
    <property type="entry name" value="Alpha-amylase_N"/>
    <property type="match status" value="1"/>
</dbReference>
<dbReference type="GO" id="GO:0005975">
    <property type="term" value="P:carbohydrate metabolic process"/>
    <property type="evidence" value="ECO:0007669"/>
    <property type="project" value="InterPro"/>
</dbReference>
<accession>A0A1P8Q4J9</accession>
<dbReference type="Pfam" id="PF00128">
    <property type="entry name" value="Alpha-amylase"/>
    <property type="match status" value="1"/>
</dbReference>
<dbReference type="InterPro" id="IPR006047">
    <property type="entry name" value="GH13_cat_dom"/>
</dbReference>
<proteinExistence type="predicted"/>
<dbReference type="CDD" id="cd02857">
    <property type="entry name" value="E_set_CDase_PDE_N"/>
    <property type="match status" value="1"/>
</dbReference>
<keyword evidence="1" id="KW-0378">Hydrolase</keyword>
<dbReference type="InterPro" id="IPR017853">
    <property type="entry name" value="GH"/>
</dbReference>
<dbReference type="InterPro" id="IPR013783">
    <property type="entry name" value="Ig-like_fold"/>
</dbReference>
<protein>
    <submittedName>
        <fullName evidence="4">Alpha-glycosidase</fullName>
    </submittedName>
</protein>
<reference evidence="5" key="1">
    <citation type="submission" date="2016-12" db="EMBL/GenBank/DDBJ databases">
        <authorList>
            <person name="Jung M.Y."/>
            <person name="Lee S.H."/>
        </authorList>
    </citation>
    <scope>NUCLEOTIDE SEQUENCE [LARGE SCALE GENOMIC DNA]</scope>
    <source>
        <strain evidence="5">WiKim39</strain>
    </source>
</reference>